<keyword evidence="1" id="KW-0812">Transmembrane</keyword>
<protein>
    <submittedName>
        <fullName evidence="2">Uncharacterized protein</fullName>
    </submittedName>
</protein>
<reference evidence="2 3" key="1">
    <citation type="submission" date="2023-07" db="EMBL/GenBank/DDBJ databases">
        <title>Genomic Encyclopedia of Type Strains, Phase IV (KMG-IV): sequencing the most valuable type-strain genomes for metagenomic binning, comparative biology and taxonomic classification.</title>
        <authorList>
            <person name="Goeker M."/>
        </authorList>
    </citation>
    <scope>NUCLEOTIDE SEQUENCE [LARGE SCALE GENOMIC DNA]</scope>
    <source>
        <strain evidence="2 3">DSM 23948</strain>
    </source>
</reference>
<comment type="caution">
    <text evidence="2">The sequence shown here is derived from an EMBL/GenBank/DDBJ whole genome shotgun (WGS) entry which is preliminary data.</text>
</comment>
<keyword evidence="1" id="KW-0472">Membrane</keyword>
<evidence type="ECO:0000313" key="3">
    <source>
        <dbReference type="Proteomes" id="UP001231362"/>
    </source>
</evidence>
<feature type="transmembrane region" description="Helical" evidence="1">
    <location>
        <begin position="6"/>
        <end position="24"/>
    </location>
</feature>
<sequence length="41" mass="4674">MSEKDVLHMVSVFIVSTIVVYSFVMKHVLNHVNKPSTIQSK</sequence>
<keyword evidence="3" id="KW-1185">Reference proteome</keyword>
<name>A0ABT9V2I1_9BACL</name>
<dbReference type="Proteomes" id="UP001231362">
    <property type="component" value="Unassembled WGS sequence"/>
</dbReference>
<accession>A0ABT9V2I1</accession>
<evidence type="ECO:0000256" key="1">
    <source>
        <dbReference type="SAM" id="Phobius"/>
    </source>
</evidence>
<keyword evidence="1" id="KW-1133">Transmembrane helix</keyword>
<gene>
    <name evidence="2" type="ORF">J2S07_001455</name>
</gene>
<organism evidence="2 3">
    <name type="scientific">Anoxybacillus andreesenii</name>
    <dbReference type="NCBI Taxonomy" id="1325932"/>
    <lineage>
        <taxon>Bacteria</taxon>
        <taxon>Bacillati</taxon>
        <taxon>Bacillota</taxon>
        <taxon>Bacilli</taxon>
        <taxon>Bacillales</taxon>
        <taxon>Anoxybacillaceae</taxon>
        <taxon>Anoxybacillus</taxon>
    </lineage>
</organism>
<dbReference type="EMBL" id="JAUSTU010000005">
    <property type="protein sequence ID" value="MDQ0155151.1"/>
    <property type="molecule type" value="Genomic_DNA"/>
</dbReference>
<evidence type="ECO:0000313" key="2">
    <source>
        <dbReference type="EMBL" id="MDQ0155151.1"/>
    </source>
</evidence>
<proteinExistence type="predicted"/>